<reference evidence="1 2" key="1">
    <citation type="journal article" date="2019" name="Nat. Ecol. Evol.">
        <title>Megaphylogeny resolves global patterns of mushroom evolution.</title>
        <authorList>
            <person name="Varga T."/>
            <person name="Krizsan K."/>
            <person name="Foldi C."/>
            <person name="Dima B."/>
            <person name="Sanchez-Garcia M."/>
            <person name="Sanchez-Ramirez S."/>
            <person name="Szollosi G.J."/>
            <person name="Szarkandi J.G."/>
            <person name="Papp V."/>
            <person name="Albert L."/>
            <person name="Andreopoulos W."/>
            <person name="Angelini C."/>
            <person name="Antonin V."/>
            <person name="Barry K.W."/>
            <person name="Bougher N.L."/>
            <person name="Buchanan P."/>
            <person name="Buyck B."/>
            <person name="Bense V."/>
            <person name="Catcheside P."/>
            <person name="Chovatia M."/>
            <person name="Cooper J."/>
            <person name="Damon W."/>
            <person name="Desjardin D."/>
            <person name="Finy P."/>
            <person name="Geml J."/>
            <person name="Haridas S."/>
            <person name="Hughes K."/>
            <person name="Justo A."/>
            <person name="Karasinski D."/>
            <person name="Kautmanova I."/>
            <person name="Kiss B."/>
            <person name="Kocsube S."/>
            <person name="Kotiranta H."/>
            <person name="LaButti K.M."/>
            <person name="Lechner B.E."/>
            <person name="Liimatainen K."/>
            <person name="Lipzen A."/>
            <person name="Lukacs Z."/>
            <person name="Mihaltcheva S."/>
            <person name="Morgado L.N."/>
            <person name="Niskanen T."/>
            <person name="Noordeloos M.E."/>
            <person name="Ohm R.A."/>
            <person name="Ortiz-Santana B."/>
            <person name="Ovrebo C."/>
            <person name="Racz N."/>
            <person name="Riley R."/>
            <person name="Savchenko A."/>
            <person name="Shiryaev A."/>
            <person name="Soop K."/>
            <person name="Spirin V."/>
            <person name="Szebenyi C."/>
            <person name="Tomsovsky M."/>
            <person name="Tulloss R.E."/>
            <person name="Uehling J."/>
            <person name="Grigoriev I.V."/>
            <person name="Vagvolgyi C."/>
            <person name="Papp T."/>
            <person name="Martin F.M."/>
            <person name="Miettinen O."/>
            <person name="Hibbett D.S."/>
            <person name="Nagy L.G."/>
        </authorList>
    </citation>
    <scope>NUCLEOTIDE SEQUENCE [LARGE SCALE GENOMIC DNA]</scope>
    <source>
        <strain evidence="1 2">HHB13444</strain>
    </source>
</reference>
<proteinExistence type="predicted"/>
<dbReference type="InParanoid" id="A0A5C3NQV1"/>
<evidence type="ECO:0000313" key="1">
    <source>
        <dbReference type="EMBL" id="TFK79754.1"/>
    </source>
</evidence>
<evidence type="ECO:0000313" key="2">
    <source>
        <dbReference type="Proteomes" id="UP000308197"/>
    </source>
</evidence>
<dbReference type="AlphaFoldDB" id="A0A5C3NQV1"/>
<protein>
    <submittedName>
        <fullName evidence="1">Uncharacterized protein</fullName>
    </submittedName>
</protein>
<name>A0A5C3NQV1_9APHY</name>
<organism evidence="1 2">
    <name type="scientific">Polyporus arcularius HHB13444</name>
    <dbReference type="NCBI Taxonomy" id="1314778"/>
    <lineage>
        <taxon>Eukaryota</taxon>
        <taxon>Fungi</taxon>
        <taxon>Dikarya</taxon>
        <taxon>Basidiomycota</taxon>
        <taxon>Agaricomycotina</taxon>
        <taxon>Agaricomycetes</taxon>
        <taxon>Polyporales</taxon>
        <taxon>Polyporaceae</taxon>
        <taxon>Polyporus</taxon>
    </lineage>
</organism>
<gene>
    <name evidence="1" type="ORF">K466DRAFT_605889</name>
</gene>
<keyword evidence="2" id="KW-1185">Reference proteome</keyword>
<sequence length="176" mass="18796">MAPLGPSDEFMTSATYRHLELRVEMYLREGTWSTDPGGLRFILSELTWCLRLPRQISARGESVSASPSDSCIERPWYRRLCMPSSPWQTAPGGASIAVGGRVCREEDKLNAAALGPTRSPDGVGNLSGAVVRVRRGQPSTALDDSGEVFEGSDPETTAGAAVCVDSGGRGDVCESF</sequence>
<accession>A0A5C3NQV1</accession>
<dbReference type="Proteomes" id="UP000308197">
    <property type="component" value="Unassembled WGS sequence"/>
</dbReference>
<dbReference type="EMBL" id="ML211938">
    <property type="protein sequence ID" value="TFK79754.1"/>
    <property type="molecule type" value="Genomic_DNA"/>
</dbReference>